<evidence type="ECO:0000313" key="2">
    <source>
        <dbReference type="Proteomes" id="UP000515121"/>
    </source>
</evidence>
<dbReference type="RefSeq" id="XP_022769140.1">
    <property type="nucleotide sequence ID" value="XM_022913405.1"/>
</dbReference>
<accession>A0A6P6AWH2</accession>
<evidence type="ECO:0000313" key="6">
    <source>
        <dbReference type="RefSeq" id="XP_022769166.1"/>
    </source>
</evidence>
<evidence type="ECO:0000313" key="10">
    <source>
        <dbReference type="RefSeq" id="XP_022769201.1"/>
    </source>
</evidence>
<dbReference type="OrthoDB" id="997591at2759"/>
<dbReference type="RefSeq" id="XP_022769166.1">
    <property type="nucleotide sequence ID" value="XM_022913431.1"/>
</dbReference>
<evidence type="ECO:0000313" key="3">
    <source>
        <dbReference type="RefSeq" id="XP_022769140.1"/>
    </source>
</evidence>
<dbReference type="PANTHER" id="PTHR31286">
    <property type="entry name" value="GLYCINE-RICH CELL WALL STRUCTURAL PROTEIN 1.8-LIKE"/>
    <property type="match status" value="1"/>
</dbReference>
<keyword evidence="2" id="KW-1185">Reference proteome</keyword>
<dbReference type="RefSeq" id="XP_022769149.1">
    <property type="nucleotide sequence ID" value="XM_022913414.1"/>
</dbReference>
<evidence type="ECO:0000313" key="5">
    <source>
        <dbReference type="RefSeq" id="XP_022769157.1"/>
    </source>
</evidence>
<reference evidence="3 4" key="1">
    <citation type="submission" date="2025-04" db="UniProtKB">
        <authorList>
            <consortium name="RefSeq"/>
        </authorList>
    </citation>
    <scope>IDENTIFICATION</scope>
    <source>
        <tissue evidence="3 4">Fruit stalk</tissue>
    </source>
</reference>
<dbReference type="KEGG" id="dzi:111312792"/>
<evidence type="ECO:0000313" key="4">
    <source>
        <dbReference type="RefSeq" id="XP_022769149.1"/>
    </source>
</evidence>
<name>A0A6P6AWH2_DURZI</name>
<dbReference type="InterPro" id="IPR040256">
    <property type="entry name" value="At4g02000-like"/>
</dbReference>
<dbReference type="RefSeq" id="XP_022769176.1">
    <property type="nucleotide sequence ID" value="XM_022913441.1"/>
</dbReference>
<dbReference type="InterPro" id="IPR025558">
    <property type="entry name" value="DUF4283"/>
</dbReference>
<proteinExistence type="predicted"/>
<dbReference type="AlphaFoldDB" id="A0A6P6AWH2"/>
<evidence type="ECO:0000259" key="1">
    <source>
        <dbReference type="Pfam" id="PF14111"/>
    </source>
</evidence>
<dbReference type="RefSeq" id="XP_022769183.1">
    <property type="nucleotide sequence ID" value="XM_022913448.1"/>
</dbReference>
<dbReference type="GeneID" id="111312792"/>
<evidence type="ECO:0000313" key="9">
    <source>
        <dbReference type="RefSeq" id="XP_022769191.1"/>
    </source>
</evidence>
<gene>
    <name evidence="3 4 5 6 7 8 9 10" type="primary">LOC111312792</name>
</gene>
<dbReference type="RefSeq" id="XP_022769201.1">
    <property type="nucleotide sequence ID" value="XM_022913466.1"/>
</dbReference>
<sequence length="347" mass="38935">MSEKTEFVTKDAEVVTAVVEEKNGPITKIQPPNGTVWKSLFKSKTYDGSLYFFTSSCSNGKIVVKPSIKVIEEGINSRNNSLIVQFLGKAPNYSQFQKVVNLLWGKKCAMEIKGAEAYLFFLRFSSNEVCSWVIESGPWHINHKPLILRRWKAGMNLDELNLNSIPVCVKLLNVSLELFNKIGLSDIASALGQLLCMDKGKTKQTQIKMAEVYVEIGYNDELPYEVEVDMGNGNIAAVCVANPWIPQKCTQCKMFGHTIQSCPLAPKDIKVVWVSKLVTEETQAEQKQLVPDNFTDQHVQKSNSVDMVKAKEPEVVNQHVNKFEILATLKLDEPKPSMTILEFDIEG</sequence>
<dbReference type="PANTHER" id="PTHR31286:SF165">
    <property type="entry name" value="DUF4283 DOMAIN-CONTAINING PROTEIN"/>
    <property type="match status" value="1"/>
</dbReference>
<dbReference type="RefSeq" id="XP_022769157.1">
    <property type="nucleotide sequence ID" value="XM_022913422.1"/>
</dbReference>
<dbReference type="RefSeq" id="XP_022769191.1">
    <property type="nucleotide sequence ID" value="XM_022913456.1"/>
</dbReference>
<organism evidence="2 6">
    <name type="scientific">Durio zibethinus</name>
    <name type="common">Durian</name>
    <dbReference type="NCBI Taxonomy" id="66656"/>
    <lineage>
        <taxon>Eukaryota</taxon>
        <taxon>Viridiplantae</taxon>
        <taxon>Streptophyta</taxon>
        <taxon>Embryophyta</taxon>
        <taxon>Tracheophyta</taxon>
        <taxon>Spermatophyta</taxon>
        <taxon>Magnoliopsida</taxon>
        <taxon>eudicotyledons</taxon>
        <taxon>Gunneridae</taxon>
        <taxon>Pentapetalae</taxon>
        <taxon>rosids</taxon>
        <taxon>malvids</taxon>
        <taxon>Malvales</taxon>
        <taxon>Malvaceae</taxon>
        <taxon>Helicteroideae</taxon>
        <taxon>Durio</taxon>
    </lineage>
</organism>
<evidence type="ECO:0000313" key="8">
    <source>
        <dbReference type="RefSeq" id="XP_022769183.1"/>
    </source>
</evidence>
<dbReference type="Pfam" id="PF14111">
    <property type="entry name" value="DUF4283"/>
    <property type="match status" value="1"/>
</dbReference>
<protein>
    <submittedName>
        <fullName evidence="3 4">Uncharacterized protein LOC111312792</fullName>
    </submittedName>
</protein>
<dbReference type="Proteomes" id="UP000515121">
    <property type="component" value="Unplaced"/>
</dbReference>
<evidence type="ECO:0000313" key="7">
    <source>
        <dbReference type="RefSeq" id="XP_022769176.1"/>
    </source>
</evidence>
<feature type="domain" description="DUF4283" evidence="1">
    <location>
        <begin position="79"/>
        <end position="158"/>
    </location>
</feature>